<evidence type="ECO:0000313" key="11">
    <source>
        <dbReference type="Proteomes" id="UP000886752"/>
    </source>
</evidence>
<keyword evidence="1" id="KW-0677">Repeat</keyword>
<dbReference type="InterPro" id="IPR018368">
    <property type="entry name" value="ClpA/B_CS1"/>
</dbReference>
<dbReference type="Gene3D" id="1.10.1780.10">
    <property type="entry name" value="Clp, N-terminal domain"/>
    <property type="match status" value="1"/>
</dbReference>
<keyword evidence="3 5" id="KW-0067">ATP-binding</keyword>
<keyword evidence="6" id="KW-0175">Coiled coil</keyword>
<keyword evidence="4 5" id="KW-0143">Chaperone</keyword>
<dbReference type="CDD" id="cd00009">
    <property type="entry name" value="AAA"/>
    <property type="match status" value="1"/>
</dbReference>
<feature type="region of interest" description="Disordered" evidence="7">
    <location>
        <begin position="510"/>
        <end position="534"/>
    </location>
</feature>
<protein>
    <submittedName>
        <fullName evidence="10">Type VI secretion system ATPase TssH</fullName>
    </submittedName>
</protein>
<evidence type="ECO:0000256" key="3">
    <source>
        <dbReference type="ARBA" id="ARBA00022840"/>
    </source>
</evidence>
<dbReference type="CDD" id="cd19499">
    <property type="entry name" value="RecA-like_ClpB_Hsp104-like"/>
    <property type="match status" value="1"/>
</dbReference>
<reference evidence="10" key="1">
    <citation type="journal article" date="2021" name="PeerJ">
        <title>Extensive microbial diversity within the chicken gut microbiome revealed by metagenomics and culture.</title>
        <authorList>
            <person name="Gilroy R."/>
            <person name="Ravi A."/>
            <person name="Getino M."/>
            <person name="Pursley I."/>
            <person name="Horton D.L."/>
            <person name="Alikhan N.F."/>
            <person name="Baker D."/>
            <person name="Gharbi K."/>
            <person name="Hall N."/>
            <person name="Watson M."/>
            <person name="Adriaenssens E.M."/>
            <person name="Foster-Nyarko E."/>
            <person name="Jarju S."/>
            <person name="Secka A."/>
            <person name="Antonio M."/>
            <person name="Oren A."/>
            <person name="Chaudhuri R.R."/>
            <person name="La Ragione R."/>
            <person name="Hildebrand F."/>
            <person name="Pallen M.J."/>
        </authorList>
    </citation>
    <scope>NUCLEOTIDE SEQUENCE</scope>
    <source>
        <strain evidence="10">ChiHecec2B26-446</strain>
    </source>
</reference>
<evidence type="ECO:0000256" key="5">
    <source>
        <dbReference type="RuleBase" id="RU004432"/>
    </source>
</evidence>
<dbReference type="Pfam" id="PF10431">
    <property type="entry name" value="ClpB_D2-small"/>
    <property type="match status" value="1"/>
</dbReference>
<dbReference type="PANTHER" id="PTHR11638">
    <property type="entry name" value="ATP-DEPENDENT CLP PROTEASE"/>
    <property type="match status" value="1"/>
</dbReference>
<evidence type="ECO:0000259" key="9">
    <source>
        <dbReference type="SMART" id="SM01086"/>
    </source>
</evidence>
<evidence type="ECO:0000313" key="10">
    <source>
        <dbReference type="EMBL" id="HIW00132.1"/>
    </source>
</evidence>
<dbReference type="SUPFAM" id="SSF81923">
    <property type="entry name" value="Double Clp-N motif"/>
    <property type="match status" value="1"/>
</dbReference>
<keyword evidence="2 5" id="KW-0547">Nucleotide-binding</keyword>
<dbReference type="Pfam" id="PF07724">
    <property type="entry name" value="AAA_2"/>
    <property type="match status" value="1"/>
</dbReference>
<dbReference type="InterPro" id="IPR004176">
    <property type="entry name" value="Clp_R_N"/>
</dbReference>
<dbReference type="InterPro" id="IPR036628">
    <property type="entry name" value="Clp_N_dom_sf"/>
</dbReference>
<dbReference type="SMART" id="SM01086">
    <property type="entry name" value="ClpB_D2-small"/>
    <property type="match status" value="1"/>
</dbReference>
<feature type="domain" description="AAA+ ATPase" evidence="8">
    <location>
        <begin position="221"/>
        <end position="364"/>
    </location>
</feature>
<dbReference type="PROSITE" id="PS00870">
    <property type="entry name" value="CLPAB_1"/>
    <property type="match status" value="1"/>
</dbReference>
<dbReference type="InterPro" id="IPR017729">
    <property type="entry name" value="ATPase_T6SS_ClpV1"/>
</dbReference>
<dbReference type="InterPro" id="IPR027417">
    <property type="entry name" value="P-loop_NTPase"/>
</dbReference>
<dbReference type="GO" id="GO:0005737">
    <property type="term" value="C:cytoplasm"/>
    <property type="evidence" value="ECO:0007669"/>
    <property type="project" value="TreeGrafter"/>
</dbReference>
<dbReference type="InterPro" id="IPR003959">
    <property type="entry name" value="ATPase_AAA_core"/>
</dbReference>
<dbReference type="PANTHER" id="PTHR11638:SF181">
    <property type="entry name" value="ATPASE SUBUNIT OF ATP-DEPENDENT PROTEASE"/>
    <property type="match status" value="1"/>
</dbReference>
<feature type="compositionally biased region" description="Polar residues" evidence="7">
    <location>
        <begin position="517"/>
        <end position="530"/>
    </location>
</feature>
<reference evidence="10" key="2">
    <citation type="submission" date="2021-04" db="EMBL/GenBank/DDBJ databases">
        <authorList>
            <person name="Gilroy R."/>
        </authorList>
    </citation>
    <scope>NUCLEOTIDE SEQUENCE</scope>
    <source>
        <strain evidence="10">ChiHecec2B26-446</strain>
    </source>
</reference>
<dbReference type="InterPro" id="IPR019489">
    <property type="entry name" value="Clp_ATPase_C"/>
</dbReference>
<dbReference type="InterPro" id="IPR028299">
    <property type="entry name" value="ClpA/B_CS2"/>
</dbReference>
<dbReference type="GO" id="GO:0016887">
    <property type="term" value="F:ATP hydrolysis activity"/>
    <property type="evidence" value="ECO:0007669"/>
    <property type="project" value="InterPro"/>
</dbReference>
<feature type="domain" description="Clp ATPase C-terminal" evidence="9">
    <location>
        <begin position="804"/>
        <end position="896"/>
    </location>
</feature>
<feature type="domain" description="AAA+ ATPase" evidence="8">
    <location>
        <begin position="632"/>
        <end position="781"/>
    </location>
</feature>
<dbReference type="InterPro" id="IPR001270">
    <property type="entry name" value="ClpA/B"/>
</dbReference>
<dbReference type="Gene3D" id="1.10.8.60">
    <property type="match status" value="1"/>
</dbReference>
<gene>
    <name evidence="10" type="primary">tssH</name>
    <name evidence="10" type="ORF">H9894_02960</name>
</gene>
<sequence>MIGVDMKGLIDKCNGFCTQALHNAAGLTVTREHYEVTFEHFFLACLEEAASDMSLLLARSRVDVAGLRLEIQRTLASLRSGNTGRPVFSPTLQDALEAGWLVASVDLGCSSLRSGAVLLAFLKRPRFYAQGEYSHFLRDLDTTALQRSFAELTAESCEQKEEILAGQGADVAADAPQSGQEGFLARFCEDFTAKARAGKLDPVFGRDQEIRQMVDILARRRKNNPILVGEPGVGKTAVMEGLALRISQGDVPDTLRDTTLLGLDIGLLEAGASVKGEFERRLKGVLDEIKSSTRSIILFIDEAHLLVGAGNGAGGSDAANLMKPALARGEIRTCAATTWKEYKKYFEKDPALARRFQLVKLDEPSVETTALILRGLRASYEKAHNVLVRDEALQAAADFAARYITGRFLPDKAVDLLDTACARVRVSQAAKPGPLEDAQRRVQACDRQLAALERDRQEGAPVDEEACARIEADRAKAQQEADALSARWQEEKDLACAVLTARAHLAQLREGQEKAKGSQSEAGQTESVQTPEAAEAALAAARDALRHAREALQARQAGSPLVSVEVTGDVVAQVVSDWTGVPVGKVARDQAGQIADLFVTLSRRIRGQDVALHSVVEGIQASKAGLNAPTQPMGVFLLVGPSGVGKTETGLALADALFGDENSIVTINMSEFQEKHTVSRLIGSPPGYVGYGEGGLLTEAVRRRPYSVVLLDEVEKAHPDVMQLFYQVFDKGMLTDGEGTVVSFRNTVILLTSNLGSDITQAMCEDPDNMPDTETVAQALRPLLSSHFQPALLARMRIVPYLNLTPEALRTIAGLKLKTLAGRLAANNGMQCTWDDSVPAWLADRCTETETGARNIDYVLAGSILPRLAKNILTHMADLCPPDSVHLAIREGELAMDFGSGAAAESAADRTAADEQEGA</sequence>
<dbReference type="Gene3D" id="3.40.50.300">
    <property type="entry name" value="P-loop containing nucleotide triphosphate hydrolases"/>
    <property type="match status" value="3"/>
</dbReference>
<dbReference type="Pfam" id="PF17871">
    <property type="entry name" value="AAA_lid_9"/>
    <property type="match status" value="1"/>
</dbReference>
<evidence type="ECO:0000259" key="8">
    <source>
        <dbReference type="SMART" id="SM00382"/>
    </source>
</evidence>
<dbReference type="FunFam" id="3.40.50.300:FF:000010">
    <property type="entry name" value="Chaperone clpB 1, putative"/>
    <property type="match status" value="1"/>
</dbReference>
<dbReference type="GO" id="GO:0005524">
    <property type="term" value="F:ATP binding"/>
    <property type="evidence" value="ECO:0007669"/>
    <property type="project" value="UniProtKB-KW"/>
</dbReference>
<accession>A0A9D1PUV0</accession>
<feature type="coiled-coil region" evidence="6">
    <location>
        <begin position="435"/>
        <end position="487"/>
    </location>
</feature>
<dbReference type="Proteomes" id="UP000886752">
    <property type="component" value="Unassembled WGS sequence"/>
</dbReference>
<comment type="caution">
    <text evidence="10">The sequence shown here is derived from an EMBL/GenBank/DDBJ whole genome shotgun (WGS) entry which is preliminary data.</text>
</comment>
<dbReference type="Pfam" id="PF00004">
    <property type="entry name" value="AAA"/>
    <property type="match status" value="1"/>
</dbReference>
<comment type="similarity">
    <text evidence="5">Belongs to the ClpA/ClpB family.</text>
</comment>
<dbReference type="InterPro" id="IPR041546">
    <property type="entry name" value="ClpA/ClpB_AAA_lid"/>
</dbReference>
<dbReference type="EMBL" id="DXHV01000033">
    <property type="protein sequence ID" value="HIW00132.1"/>
    <property type="molecule type" value="Genomic_DNA"/>
</dbReference>
<dbReference type="SUPFAM" id="SSF52540">
    <property type="entry name" value="P-loop containing nucleoside triphosphate hydrolases"/>
    <property type="match status" value="2"/>
</dbReference>
<evidence type="ECO:0000256" key="4">
    <source>
        <dbReference type="ARBA" id="ARBA00023186"/>
    </source>
</evidence>
<dbReference type="InterPro" id="IPR050130">
    <property type="entry name" value="ClpA_ClpB"/>
</dbReference>
<dbReference type="NCBIfam" id="TIGR03345">
    <property type="entry name" value="VI_ClpV1"/>
    <property type="match status" value="1"/>
</dbReference>
<dbReference type="GO" id="GO:0034605">
    <property type="term" value="P:cellular response to heat"/>
    <property type="evidence" value="ECO:0007669"/>
    <property type="project" value="TreeGrafter"/>
</dbReference>
<dbReference type="PROSITE" id="PS00871">
    <property type="entry name" value="CLPAB_2"/>
    <property type="match status" value="1"/>
</dbReference>
<evidence type="ECO:0000256" key="7">
    <source>
        <dbReference type="SAM" id="MobiDB-lite"/>
    </source>
</evidence>
<dbReference type="FunFam" id="3.40.50.300:FF:000025">
    <property type="entry name" value="ATP-dependent Clp protease subunit"/>
    <property type="match status" value="1"/>
</dbReference>
<name>A0A9D1PUV0_9BACT</name>
<dbReference type="InterPro" id="IPR003593">
    <property type="entry name" value="AAA+_ATPase"/>
</dbReference>
<proteinExistence type="inferred from homology"/>
<organism evidence="10 11">
    <name type="scientific">Candidatus Desulfovibrio intestinipullorum</name>
    <dbReference type="NCBI Taxonomy" id="2838536"/>
    <lineage>
        <taxon>Bacteria</taxon>
        <taxon>Pseudomonadati</taxon>
        <taxon>Thermodesulfobacteriota</taxon>
        <taxon>Desulfovibrionia</taxon>
        <taxon>Desulfovibrionales</taxon>
        <taxon>Desulfovibrionaceae</taxon>
        <taxon>Desulfovibrio</taxon>
    </lineage>
</organism>
<dbReference type="AlphaFoldDB" id="A0A9D1PUV0"/>
<evidence type="ECO:0000256" key="1">
    <source>
        <dbReference type="ARBA" id="ARBA00022737"/>
    </source>
</evidence>
<evidence type="ECO:0000256" key="6">
    <source>
        <dbReference type="SAM" id="Coils"/>
    </source>
</evidence>
<dbReference type="PRINTS" id="PR00300">
    <property type="entry name" value="CLPPROTEASEA"/>
</dbReference>
<dbReference type="SMART" id="SM00382">
    <property type="entry name" value="AAA"/>
    <property type="match status" value="2"/>
</dbReference>
<dbReference type="Pfam" id="PF02861">
    <property type="entry name" value="Clp_N"/>
    <property type="match status" value="1"/>
</dbReference>
<evidence type="ECO:0000256" key="2">
    <source>
        <dbReference type="ARBA" id="ARBA00022741"/>
    </source>
</evidence>